<sequence length="235" mass="26335">MNKHSMQVIMDLSSPVHYLVSDLGQYPRQYNEVMAEINEHIGHSRSVLAEIGLSDEQVDAIVYATAALADEIVMRSAWKDKAQWARQPLCVRLFGDARAGRHFFDRVHTLRAAPVTNALPLWHFWRCIQLGFEGQYRNTDGRALRDVVLSLESGLSEAGFIPSASTAPSDTVLQESGWARPAWPLHRYLLVSAIVLPVLIFSVSDLILFGTLEQLHNFIQSHADNLQTKSGFITP</sequence>
<evidence type="ECO:0000313" key="4">
    <source>
        <dbReference type="Proteomes" id="UP000287823"/>
    </source>
</evidence>
<proteinExistence type="predicted"/>
<keyword evidence="1" id="KW-1133">Transmembrane helix</keyword>
<protein>
    <recommendedName>
        <fullName evidence="2">Type IV / VI secretion system DotU domain-containing protein</fullName>
    </recommendedName>
</protein>
<comment type="caution">
    <text evidence="3">The sequence shown here is derived from an EMBL/GenBank/DDBJ whole genome shotgun (WGS) entry which is preliminary data.</text>
</comment>
<dbReference type="InterPro" id="IPR017732">
    <property type="entry name" value="T4/T6SS_DotU"/>
</dbReference>
<name>A0A432WJ85_9GAMM</name>
<feature type="domain" description="Type IV / VI secretion system DotU" evidence="2">
    <location>
        <begin position="9"/>
        <end position="203"/>
    </location>
</feature>
<organism evidence="3 4">
    <name type="scientific">Aliidiomarina soli</name>
    <dbReference type="NCBI Taxonomy" id="1928574"/>
    <lineage>
        <taxon>Bacteria</taxon>
        <taxon>Pseudomonadati</taxon>
        <taxon>Pseudomonadota</taxon>
        <taxon>Gammaproteobacteria</taxon>
        <taxon>Alteromonadales</taxon>
        <taxon>Idiomarinaceae</taxon>
        <taxon>Aliidiomarina</taxon>
    </lineage>
</organism>
<dbReference type="AlphaFoldDB" id="A0A432WJ85"/>
<dbReference type="Pfam" id="PF09850">
    <property type="entry name" value="DotU"/>
    <property type="match status" value="1"/>
</dbReference>
<keyword evidence="1" id="KW-0812">Transmembrane</keyword>
<accession>A0A432WJ85</accession>
<keyword evidence="4" id="KW-1185">Reference proteome</keyword>
<feature type="transmembrane region" description="Helical" evidence="1">
    <location>
        <begin position="188"/>
        <end position="209"/>
    </location>
</feature>
<dbReference type="NCBIfam" id="TIGR03349">
    <property type="entry name" value="IV_VI_DotU"/>
    <property type="match status" value="1"/>
</dbReference>
<dbReference type="PANTHER" id="PTHR38033">
    <property type="entry name" value="MEMBRANE PROTEIN-RELATED"/>
    <property type="match status" value="1"/>
</dbReference>
<dbReference type="EMBL" id="PIPO01000002">
    <property type="protein sequence ID" value="RUO33739.1"/>
    <property type="molecule type" value="Genomic_DNA"/>
</dbReference>
<keyword evidence="1" id="KW-0472">Membrane</keyword>
<dbReference type="InterPro" id="IPR038522">
    <property type="entry name" value="T4/T6SS_DotU_sf"/>
</dbReference>
<gene>
    <name evidence="3" type="ORF">CWE14_04545</name>
</gene>
<evidence type="ECO:0000256" key="1">
    <source>
        <dbReference type="SAM" id="Phobius"/>
    </source>
</evidence>
<dbReference type="Proteomes" id="UP000287823">
    <property type="component" value="Unassembled WGS sequence"/>
</dbReference>
<dbReference type="Gene3D" id="1.25.40.590">
    <property type="entry name" value="Type IV / VI secretion system, DotU"/>
    <property type="match status" value="1"/>
</dbReference>
<dbReference type="PANTHER" id="PTHR38033:SF1">
    <property type="entry name" value="DOTU FAMILY TYPE IV_VI SECRETION SYSTEM PROTEIN"/>
    <property type="match status" value="1"/>
</dbReference>
<evidence type="ECO:0000259" key="2">
    <source>
        <dbReference type="Pfam" id="PF09850"/>
    </source>
</evidence>
<dbReference type="RefSeq" id="WP_126798306.1">
    <property type="nucleotide sequence ID" value="NZ_PIPO01000002.1"/>
</dbReference>
<reference evidence="3 4" key="1">
    <citation type="journal article" date="2011" name="Front. Microbiol.">
        <title>Genomic signatures of strain selection and enhancement in Bacillus atrophaeus var. globigii, a historical biowarfare simulant.</title>
        <authorList>
            <person name="Gibbons H.S."/>
            <person name="Broomall S.M."/>
            <person name="McNew L.A."/>
            <person name="Daligault H."/>
            <person name="Chapman C."/>
            <person name="Bruce D."/>
            <person name="Karavis M."/>
            <person name="Krepps M."/>
            <person name="McGregor P.A."/>
            <person name="Hong C."/>
            <person name="Park K.H."/>
            <person name="Akmal A."/>
            <person name="Feldman A."/>
            <person name="Lin J.S."/>
            <person name="Chang W.E."/>
            <person name="Higgs B.W."/>
            <person name="Demirev P."/>
            <person name="Lindquist J."/>
            <person name="Liem A."/>
            <person name="Fochler E."/>
            <person name="Read T.D."/>
            <person name="Tapia R."/>
            <person name="Johnson S."/>
            <person name="Bishop-Lilly K.A."/>
            <person name="Detter C."/>
            <person name="Han C."/>
            <person name="Sozhamannan S."/>
            <person name="Rosenzweig C.N."/>
            <person name="Skowronski E.W."/>
        </authorList>
    </citation>
    <scope>NUCLEOTIDE SEQUENCE [LARGE SCALE GENOMIC DNA]</scope>
    <source>
        <strain evidence="3 4">Y4G10-17</strain>
    </source>
</reference>
<evidence type="ECO:0000313" key="3">
    <source>
        <dbReference type="EMBL" id="RUO33739.1"/>
    </source>
</evidence>